<dbReference type="InParanoid" id="K1VSM9"/>
<accession>K1VSM9</accession>
<dbReference type="OMA" id="YKPVWID"/>
<dbReference type="SMART" id="SM00360">
    <property type="entry name" value="RRM"/>
    <property type="match status" value="1"/>
</dbReference>
<dbReference type="InterPro" id="IPR000504">
    <property type="entry name" value="RRM_dom"/>
</dbReference>
<name>K1VSM9_TRIAC</name>
<gene>
    <name evidence="4" type="ORF">A1Q2_02159</name>
</gene>
<comment type="caution">
    <text evidence="4">The sequence shown here is derived from an EMBL/GenBank/DDBJ whole genome shotgun (WGS) entry which is preliminary data.</text>
</comment>
<dbReference type="Proteomes" id="UP000006757">
    <property type="component" value="Unassembled WGS sequence"/>
</dbReference>
<keyword evidence="5" id="KW-1185">Reference proteome</keyword>
<dbReference type="PANTHER" id="PTHR48037:SF1">
    <property type="entry name" value="RRM DOMAIN-CONTAINING PROTEIN"/>
    <property type="match status" value="1"/>
</dbReference>
<dbReference type="EMBL" id="AMBO01000246">
    <property type="protein sequence ID" value="EKD03576.1"/>
    <property type="molecule type" value="Genomic_DNA"/>
</dbReference>
<protein>
    <submittedName>
        <fullName evidence="4">Cyclophilin</fullName>
    </submittedName>
</protein>
<proteinExistence type="predicted"/>
<dbReference type="InterPro" id="IPR035979">
    <property type="entry name" value="RBD_domain_sf"/>
</dbReference>
<dbReference type="OrthoDB" id="407442at2759"/>
<keyword evidence="1" id="KW-0694">RNA-binding</keyword>
<feature type="domain" description="RRM" evidence="3">
    <location>
        <begin position="6"/>
        <end position="108"/>
    </location>
</feature>
<dbReference type="AlphaFoldDB" id="K1VSM9"/>
<dbReference type="PANTHER" id="PTHR48037">
    <property type="entry name" value="ATPASE E1"/>
    <property type="match status" value="1"/>
</dbReference>
<dbReference type="STRING" id="1220162.K1VSM9"/>
<dbReference type="GO" id="GO:0003723">
    <property type="term" value="F:RNA binding"/>
    <property type="evidence" value="ECO:0007669"/>
    <property type="project" value="UniProtKB-UniRule"/>
</dbReference>
<dbReference type="HOGENOM" id="CLU_012062_27_1_1"/>
<dbReference type="InterPro" id="IPR012677">
    <property type="entry name" value="Nucleotide-bd_a/b_plait_sf"/>
</dbReference>
<reference evidence="4 5" key="1">
    <citation type="journal article" date="2012" name="Eukaryot. Cell">
        <title>Genome sequence of the Trichosporon asahii environmental strain CBS 8904.</title>
        <authorList>
            <person name="Yang R.Y."/>
            <person name="Li H.T."/>
            <person name="Zhu H."/>
            <person name="Zhou G.P."/>
            <person name="Wang M."/>
            <person name="Wang L."/>
        </authorList>
    </citation>
    <scope>NUCLEOTIDE SEQUENCE [LARGE SCALE GENOMIC DNA]</scope>
    <source>
        <strain evidence="4 5">CBS 8904</strain>
    </source>
</reference>
<evidence type="ECO:0000313" key="5">
    <source>
        <dbReference type="Proteomes" id="UP000006757"/>
    </source>
</evidence>
<evidence type="ECO:0000256" key="2">
    <source>
        <dbReference type="SAM" id="MobiDB-lite"/>
    </source>
</evidence>
<dbReference type="eggNOG" id="KOG0111">
    <property type="taxonomic scope" value="Eukaryota"/>
</dbReference>
<organism evidence="4 5">
    <name type="scientific">Trichosporon asahii var. asahii (strain CBS 8904)</name>
    <name type="common">Yeast</name>
    <dbReference type="NCBI Taxonomy" id="1220162"/>
    <lineage>
        <taxon>Eukaryota</taxon>
        <taxon>Fungi</taxon>
        <taxon>Dikarya</taxon>
        <taxon>Basidiomycota</taxon>
        <taxon>Agaricomycotina</taxon>
        <taxon>Tremellomycetes</taxon>
        <taxon>Trichosporonales</taxon>
        <taxon>Trichosporonaceae</taxon>
        <taxon>Trichosporon</taxon>
    </lineage>
</organism>
<evidence type="ECO:0000259" key="3">
    <source>
        <dbReference type="PROSITE" id="PS50102"/>
    </source>
</evidence>
<dbReference type="PROSITE" id="PS50102">
    <property type="entry name" value="RRM"/>
    <property type="match status" value="1"/>
</dbReference>
<evidence type="ECO:0000313" key="4">
    <source>
        <dbReference type="EMBL" id="EKD03576.1"/>
    </source>
</evidence>
<dbReference type="Pfam" id="PF16367">
    <property type="entry name" value="RRM_7"/>
    <property type="match status" value="1"/>
</dbReference>
<dbReference type="Gene3D" id="3.30.70.330">
    <property type="match status" value="1"/>
</dbReference>
<evidence type="ECO:0000256" key="1">
    <source>
        <dbReference type="PROSITE-ProRule" id="PRU00176"/>
    </source>
</evidence>
<dbReference type="SUPFAM" id="SSF54928">
    <property type="entry name" value="RNA-binding domain, RBD"/>
    <property type="match status" value="1"/>
</dbReference>
<sequence length="147" mass="16008">MDTKKSTVYVAGFPAQVDENQLLEAFVTFGDILEINIPHEPHERDEDVLNDLSAYSTLTSTATKHRGYAFITFANPADAQEAIDNYDLNELPAYRGQGKFLKCSIAAPNKYGTTGEKAVWESEQWLQEHGAGKGTPTAANGDAPAEA</sequence>
<dbReference type="FunCoup" id="K1VSM9">
    <property type="interactions" value="49"/>
</dbReference>
<feature type="region of interest" description="Disordered" evidence="2">
    <location>
        <begin position="125"/>
        <end position="147"/>
    </location>
</feature>